<organism evidence="3">
    <name type="scientific">hydrothermal vent metagenome</name>
    <dbReference type="NCBI Taxonomy" id="652676"/>
    <lineage>
        <taxon>unclassified sequences</taxon>
        <taxon>metagenomes</taxon>
        <taxon>ecological metagenomes</taxon>
    </lineage>
</organism>
<proteinExistence type="predicted"/>
<reference evidence="3" key="1">
    <citation type="submission" date="2018-06" db="EMBL/GenBank/DDBJ databases">
        <authorList>
            <person name="Zhirakovskaya E."/>
        </authorList>
    </citation>
    <scope>NUCLEOTIDE SEQUENCE</scope>
</reference>
<keyword evidence="1" id="KW-0175">Coiled coil</keyword>
<accession>A0A3B0TUG1</accession>
<keyword evidence="2" id="KW-1133">Transmembrane helix</keyword>
<feature type="coiled-coil region" evidence="1">
    <location>
        <begin position="47"/>
        <end position="172"/>
    </location>
</feature>
<evidence type="ECO:0000256" key="1">
    <source>
        <dbReference type="SAM" id="Coils"/>
    </source>
</evidence>
<protein>
    <submittedName>
        <fullName evidence="3">Uncharacterized protein</fullName>
    </submittedName>
</protein>
<evidence type="ECO:0000256" key="2">
    <source>
        <dbReference type="SAM" id="Phobius"/>
    </source>
</evidence>
<keyword evidence="2" id="KW-0812">Transmembrane</keyword>
<keyword evidence="2" id="KW-0472">Membrane</keyword>
<dbReference type="AlphaFoldDB" id="A0A3B0TUG1"/>
<name>A0A3B0TUG1_9ZZZZ</name>
<dbReference type="EMBL" id="UOEN01000402">
    <property type="protein sequence ID" value="VAW18072.1"/>
    <property type="molecule type" value="Genomic_DNA"/>
</dbReference>
<feature type="transmembrane region" description="Helical" evidence="2">
    <location>
        <begin position="20"/>
        <end position="41"/>
    </location>
</feature>
<evidence type="ECO:0000313" key="3">
    <source>
        <dbReference type="EMBL" id="VAW18072.1"/>
    </source>
</evidence>
<sequence>MRNNFSKTKKSKSEGKVLTVFLIIIAVLLVTMTAAAVFFLYQEKESREKAETAQENLTVKVDGLEKDINQVKKEKFLLEEKNKEADDKINGLLDELELEQGLREEMKKEAASLNEKLEEAKAARQEAEKKNEDIVKFQEEISQLQSQLDKILEEKKALEEKVQEQIQIEKNRVGVSQLLPSDGSQQSSDTLEEKVDLSKIVVSPLKAVEGLVLSVDVDTEFVIVNLGSKKGINMGQILSVNRGQEYLGDIQVTRVQPEMSAADLIPPFSSRVVRKNDQVVIKP</sequence>
<gene>
    <name evidence="3" type="ORF">MNBD_BACTEROID05-1311</name>
</gene>